<reference evidence="10" key="1">
    <citation type="journal article" date="2019" name="Gigascience">
        <title>De novo genome assembly of the endangered Acer yangbiense, a plant species with extremely small populations endemic to Yunnan Province, China.</title>
        <authorList>
            <person name="Yang J."/>
            <person name="Wariss H.M."/>
            <person name="Tao L."/>
            <person name="Zhang R."/>
            <person name="Yun Q."/>
            <person name="Hollingsworth P."/>
            <person name="Dao Z."/>
            <person name="Luo G."/>
            <person name="Guo H."/>
            <person name="Ma Y."/>
            <person name="Sun W."/>
        </authorList>
    </citation>
    <scope>NUCLEOTIDE SEQUENCE [LARGE SCALE GENOMIC DNA]</scope>
    <source>
        <strain evidence="10">cv. Malutang</strain>
    </source>
</reference>
<evidence type="ECO:0000313" key="9">
    <source>
        <dbReference type="EMBL" id="TXG63273.1"/>
    </source>
</evidence>
<feature type="domain" description="WRKY" evidence="8">
    <location>
        <begin position="167"/>
        <end position="232"/>
    </location>
</feature>
<dbReference type="EMBL" id="VAHF01000004">
    <property type="protein sequence ID" value="TXG63273.1"/>
    <property type="molecule type" value="Genomic_DNA"/>
</dbReference>
<evidence type="ECO:0000313" key="10">
    <source>
        <dbReference type="Proteomes" id="UP000323000"/>
    </source>
</evidence>
<dbReference type="OrthoDB" id="1927637at2759"/>
<dbReference type="AlphaFoldDB" id="A0A5C7I157"/>
<evidence type="ECO:0000256" key="7">
    <source>
        <dbReference type="SAM" id="MobiDB-lite"/>
    </source>
</evidence>
<comment type="similarity">
    <text evidence="2">Belongs to the WRKY group II-c family.</text>
</comment>
<dbReference type="GO" id="GO:0003700">
    <property type="term" value="F:DNA-binding transcription factor activity"/>
    <property type="evidence" value="ECO:0007669"/>
    <property type="project" value="InterPro"/>
</dbReference>
<keyword evidence="5" id="KW-0804">Transcription</keyword>
<dbReference type="PIRSF" id="PIRSF038130">
    <property type="entry name" value="TF_WRKY_IIc"/>
    <property type="match status" value="1"/>
</dbReference>
<dbReference type="InterPro" id="IPR036576">
    <property type="entry name" value="WRKY_dom_sf"/>
</dbReference>
<evidence type="ECO:0000259" key="8">
    <source>
        <dbReference type="PROSITE" id="PS50811"/>
    </source>
</evidence>
<dbReference type="GO" id="GO:0005634">
    <property type="term" value="C:nucleus"/>
    <property type="evidence" value="ECO:0007669"/>
    <property type="project" value="UniProtKB-SubCell"/>
</dbReference>
<dbReference type="InterPro" id="IPR003657">
    <property type="entry name" value="WRKY_dom"/>
</dbReference>
<dbReference type="GO" id="GO:0043565">
    <property type="term" value="F:sequence-specific DNA binding"/>
    <property type="evidence" value="ECO:0007669"/>
    <property type="project" value="InterPro"/>
</dbReference>
<keyword evidence="4" id="KW-0238">DNA-binding</keyword>
<evidence type="ECO:0000256" key="2">
    <source>
        <dbReference type="ARBA" id="ARBA00008964"/>
    </source>
</evidence>
<dbReference type="Pfam" id="PF03106">
    <property type="entry name" value="WRKY"/>
    <property type="match status" value="1"/>
</dbReference>
<accession>A0A5C7I157</accession>
<protein>
    <recommendedName>
        <fullName evidence="8">WRKY domain-containing protein</fullName>
    </recommendedName>
</protein>
<dbReference type="Proteomes" id="UP000323000">
    <property type="component" value="Chromosome 4"/>
</dbReference>
<evidence type="ECO:0000256" key="5">
    <source>
        <dbReference type="ARBA" id="ARBA00023163"/>
    </source>
</evidence>
<evidence type="ECO:0000256" key="1">
    <source>
        <dbReference type="ARBA" id="ARBA00004123"/>
    </source>
</evidence>
<dbReference type="PANTHER" id="PTHR31221:SF289">
    <property type="entry name" value="WRKY TRANSCRIPTION FACTOR 68"/>
    <property type="match status" value="1"/>
</dbReference>
<evidence type="ECO:0000256" key="4">
    <source>
        <dbReference type="ARBA" id="ARBA00023125"/>
    </source>
</evidence>
<proteinExistence type="inferred from homology"/>
<comment type="subcellular location">
    <subcellularLocation>
        <location evidence="1">Nucleus</location>
    </subcellularLocation>
</comment>
<gene>
    <name evidence="9" type="ORF">EZV62_010267</name>
</gene>
<dbReference type="InterPro" id="IPR017396">
    <property type="entry name" value="TF_WRKY_IIc"/>
</dbReference>
<sequence length="333" mass="37241">MDIKEAVEMDGGMGSSSFLDHVSAGFPLHGIFDFAEGEKSSLGFMELLGVQDFGSSLSDMVQPPPSAAPSSSSPNPTVVTKMESPELLNQPATPNSSSISSASSEAVNDEPVKVEEQEEDQQKTKKQILFDVLIFSSCLVFCANRLKAKKTNQKRQREPRFAFMTKSEVDHLEDGYRWRKYGQKAVKDSPFPRSYYRCTTVSCNVKKRVERSYNDPSIVVTTYEGQHNHPSPIIQRQSLAGVPPMNNSVGSNFAMPIQGTMSHYNHHHHHQQQQQQQPFVNTLLQPMNLPCNYGSTNVAAFLHERRFCNPGPALFKDHGLLQDIIPSHMLKEE</sequence>
<comment type="caution">
    <text evidence="9">The sequence shown here is derived from an EMBL/GenBank/DDBJ whole genome shotgun (WGS) entry which is preliminary data.</text>
</comment>
<dbReference type="InterPro" id="IPR044810">
    <property type="entry name" value="WRKY_plant"/>
</dbReference>
<evidence type="ECO:0000256" key="6">
    <source>
        <dbReference type="ARBA" id="ARBA00023242"/>
    </source>
</evidence>
<dbReference type="SMART" id="SM00774">
    <property type="entry name" value="WRKY"/>
    <property type="match status" value="1"/>
</dbReference>
<keyword evidence="6" id="KW-0539">Nucleus</keyword>
<dbReference type="FunFam" id="2.20.25.80:FF:000003">
    <property type="entry name" value="WRKY transcription factor 57"/>
    <property type="match status" value="1"/>
</dbReference>
<dbReference type="PANTHER" id="PTHR31221">
    <property type="entry name" value="WRKY TRANSCRIPTION FACTOR PROTEIN 1-RELATED"/>
    <property type="match status" value="1"/>
</dbReference>
<feature type="compositionally biased region" description="Basic and acidic residues" evidence="7">
    <location>
        <begin position="110"/>
        <end position="121"/>
    </location>
</feature>
<keyword evidence="3" id="KW-0805">Transcription regulation</keyword>
<feature type="region of interest" description="Disordered" evidence="7">
    <location>
        <begin position="56"/>
        <end position="121"/>
    </location>
</feature>
<evidence type="ECO:0000256" key="3">
    <source>
        <dbReference type="ARBA" id="ARBA00023015"/>
    </source>
</evidence>
<dbReference type="Gene3D" id="2.20.25.80">
    <property type="entry name" value="WRKY domain"/>
    <property type="match status" value="1"/>
</dbReference>
<organism evidence="9 10">
    <name type="scientific">Acer yangbiense</name>
    <dbReference type="NCBI Taxonomy" id="1000413"/>
    <lineage>
        <taxon>Eukaryota</taxon>
        <taxon>Viridiplantae</taxon>
        <taxon>Streptophyta</taxon>
        <taxon>Embryophyta</taxon>
        <taxon>Tracheophyta</taxon>
        <taxon>Spermatophyta</taxon>
        <taxon>Magnoliopsida</taxon>
        <taxon>eudicotyledons</taxon>
        <taxon>Gunneridae</taxon>
        <taxon>Pentapetalae</taxon>
        <taxon>rosids</taxon>
        <taxon>malvids</taxon>
        <taxon>Sapindales</taxon>
        <taxon>Sapindaceae</taxon>
        <taxon>Hippocastanoideae</taxon>
        <taxon>Acereae</taxon>
        <taxon>Acer</taxon>
    </lineage>
</organism>
<keyword evidence="10" id="KW-1185">Reference proteome</keyword>
<dbReference type="SUPFAM" id="SSF118290">
    <property type="entry name" value="WRKY DNA-binding domain"/>
    <property type="match status" value="1"/>
</dbReference>
<name>A0A5C7I157_9ROSI</name>
<dbReference type="PROSITE" id="PS50811">
    <property type="entry name" value="WRKY"/>
    <property type="match status" value="1"/>
</dbReference>